<dbReference type="PROSITE" id="PS50861">
    <property type="entry name" value="AA_TRNA_LIGASE_II_GLYAB"/>
    <property type="match status" value="2"/>
</dbReference>
<dbReference type="PANTHER" id="PTHR30075">
    <property type="entry name" value="GLYCYL-TRNA SYNTHETASE"/>
    <property type="match status" value="1"/>
</dbReference>
<sequence length="514" mass="57388">MAILAFPFALSVLRPRSSSHVSLLHFRRLLHPRSPPPFSRTISTSAAPHSFDPNSQPKKVSLPLFNKPFNASRFSSLLPLEFEHWASVGCAVMQCSNAEVGAGTMNPLTFLRVLGPEPWNVAILPLGFEFEFLVSLDSISGCTEAGSWELTGSVYTQLICSRFELGFTKKATSALKSMLLLGHPPALFNMPTLQYGKARIASSFMYSRANKFLGSGINVSEHDIRFVEYNWEGPVLGACGLGGEVWMNGMEITQFTYFQQAGSLQLLPVSVEITYGLEHILMSLQGVDHFKKIQYADGITYGELFLDNDNDLHFIKEMSAYYLEHVSVNHLQKHFGLFEGKACSLISLSLSVPLYDQLLKTSHAFNILDSRGFVGMTKCACYFGCMRRQCNANMDTSKGELLPKVVEAYSCPTRIVRGKDVDDDLVEDERIRMNRLVLLKEIADLPKGIADLSASFAYVACDKTYIFIWVQLFFQVIEGCSSTIGITQTLNTPLVIERANSPYNWEKKDSMLTF</sequence>
<name>A0AAN8UWF2_9MAGN</name>
<evidence type="ECO:0000256" key="8">
    <source>
        <dbReference type="ARBA" id="ARBA00047937"/>
    </source>
</evidence>
<dbReference type="GO" id="GO:0004820">
    <property type="term" value="F:glycine-tRNA ligase activity"/>
    <property type="evidence" value="ECO:0007669"/>
    <property type="project" value="UniProtKB-EC"/>
</dbReference>
<evidence type="ECO:0000256" key="2">
    <source>
        <dbReference type="ARBA" id="ARBA00012829"/>
    </source>
</evidence>
<dbReference type="Pfam" id="PF02091">
    <property type="entry name" value="tRNA-synt_2e"/>
    <property type="match status" value="2"/>
</dbReference>
<dbReference type="EC" id="6.1.1.14" evidence="2"/>
<dbReference type="InterPro" id="IPR045864">
    <property type="entry name" value="aa-tRNA-synth_II/BPL/LPL"/>
</dbReference>
<dbReference type="Gene3D" id="1.20.58.180">
    <property type="entry name" value="Class II aaRS and biotin synthetases, domain 2"/>
    <property type="match status" value="1"/>
</dbReference>
<dbReference type="GO" id="GO:0005739">
    <property type="term" value="C:mitochondrion"/>
    <property type="evidence" value="ECO:0007669"/>
    <property type="project" value="TreeGrafter"/>
</dbReference>
<evidence type="ECO:0000256" key="3">
    <source>
        <dbReference type="ARBA" id="ARBA00022598"/>
    </source>
</evidence>
<organism evidence="10 11">
    <name type="scientific">Dillenia turbinata</name>
    <dbReference type="NCBI Taxonomy" id="194707"/>
    <lineage>
        <taxon>Eukaryota</taxon>
        <taxon>Viridiplantae</taxon>
        <taxon>Streptophyta</taxon>
        <taxon>Embryophyta</taxon>
        <taxon>Tracheophyta</taxon>
        <taxon>Spermatophyta</taxon>
        <taxon>Magnoliopsida</taxon>
        <taxon>eudicotyledons</taxon>
        <taxon>Gunneridae</taxon>
        <taxon>Pentapetalae</taxon>
        <taxon>Dilleniales</taxon>
        <taxon>Dilleniaceae</taxon>
        <taxon>Dillenia</taxon>
    </lineage>
</organism>
<feature type="compositionally biased region" description="Polar residues" evidence="9">
    <location>
        <begin position="40"/>
        <end position="55"/>
    </location>
</feature>
<keyword evidence="6" id="KW-0648">Protein biosynthesis</keyword>
<keyword evidence="5" id="KW-0067">ATP-binding</keyword>
<dbReference type="AlphaFoldDB" id="A0AAN8UWF2"/>
<keyword evidence="11" id="KW-1185">Reference proteome</keyword>
<evidence type="ECO:0000256" key="5">
    <source>
        <dbReference type="ARBA" id="ARBA00022840"/>
    </source>
</evidence>
<keyword evidence="7" id="KW-0030">Aminoacyl-tRNA synthetase</keyword>
<evidence type="ECO:0000256" key="6">
    <source>
        <dbReference type="ARBA" id="ARBA00022917"/>
    </source>
</evidence>
<dbReference type="InterPro" id="IPR006194">
    <property type="entry name" value="Gly-tRNA-synth_heterodimer"/>
</dbReference>
<dbReference type="Gene3D" id="3.30.930.10">
    <property type="entry name" value="Bira Bifunctional Protein, Domain 2"/>
    <property type="match status" value="2"/>
</dbReference>
<comment type="catalytic activity">
    <reaction evidence="8">
        <text>tRNA(Gly) + glycine + ATP = glycyl-tRNA(Gly) + AMP + diphosphate</text>
        <dbReference type="Rhea" id="RHEA:16013"/>
        <dbReference type="Rhea" id="RHEA-COMP:9664"/>
        <dbReference type="Rhea" id="RHEA-COMP:9683"/>
        <dbReference type="ChEBI" id="CHEBI:30616"/>
        <dbReference type="ChEBI" id="CHEBI:33019"/>
        <dbReference type="ChEBI" id="CHEBI:57305"/>
        <dbReference type="ChEBI" id="CHEBI:78442"/>
        <dbReference type="ChEBI" id="CHEBI:78522"/>
        <dbReference type="ChEBI" id="CHEBI:456215"/>
        <dbReference type="EC" id="6.1.1.14"/>
    </reaction>
</comment>
<comment type="caution">
    <text evidence="10">The sequence shown here is derived from an EMBL/GenBank/DDBJ whole genome shotgun (WGS) entry which is preliminary data.</text>
</comment>
<reference evidence="10 11" key="1">
    <citation type="submission" date="2023-12" db="EMBL/GenBank/DDBJ databases">
        <title>A high-quality genome assembly for Dillenia turbinata (Dilleniales).</title>
        <authorList>
            <person name="Chanderbali A."/>
        </authorList>
    </citation>
    <scope>NUCLEOTIDE SEQUENCE [LARGE SCALE GENOMIC DNA]</scope>
    <source>
        <strain evidence="10">LSX21</strain>
        <tissue evidence="10">Leaf</tissue>
    </source>
</reference>
<dbReference type="SUPFAM" id="SSF55681">
    <property type="entry name" value="Class II aaRS and biotin synthetases"/>
    <property type="match status" value="2"/>
</dbReference>
<dbReference type="PANTHER" id="PTHR30075:SF2">
    <property type="entry name" value="GLYCINE--TRNA LIGASE, CHLOROPLASTIC_MITOCHONDRIAL 2"/>
    <property type="match status" value="1"/>
</dbReference>
<feature type="region of interest" description="Disordered" evidence="9">
    <location>
        <begin position="36"/>
        <end position="55"/>
    </location>
</feature>
<accession>A0AAN8UWF2</accession>
<evidence type="ECO:0000256" key="4">
    <source>
        <dbReference type="ARBA" id="ARBA00022741"/>
    </source>
</evidence>
<comment type="similarity">
    <text evidence="1">Belongs to the class-II aminoacyl-tRNA synthetase family.</text>
</comment>
<dbReference type="GO" id="GO:0009570">
    <property type="term" value="C:chloroplast stroma"/>
    <property type="evidence" value="ECO:0007669"/>
    <property type="project" value="TreeGrafter"/>
</dbReference>
<evidence type="ECO:0000256" key="9">
    <source>
        <dbReference type="SAM" id="MobiDB-lite"/>
    </source>
</evidence>
<protein>
    <recommendedName>
        <fullName evidence="2">glycine--tRNA ligase</fullName>
        <ecNumber evidence="2">6.1.1.14</ecNumber>
    </recommendedName>
</protein>
<evidence type="ECO:0000256" key="1">
    <source>
        <dbReference type="ARBA" id="ARBA00008226"/>
    </source>
</evidence>
<keyword evidence="3 10" id="KW-0436">Ligase</keyword>
<evidence type="ECO:0000256" key="7">
    <source>
        <dbReference type="ARBA" id="ARBA00023146"/>
    </source>
</evidence>
<keyword evidence="4" id="KW-0547">Nucleotide-binding</keyword>
<dbReference type="EMBL" id="JBAMMX010000021">
    <property type="protein sequence ID" value="KAK6920389.1"/>
    <property type="molecule type" value="Genomic_DNA"/>
</dbReference>
<dbReference type="Proteomes" id="UP001370490">
    <property type="component" value="Unassembled WGS sequence"/>
</dbReference>
<proteinExistence type="inferred from homology"/>
<dbReference type="GO" id="GO:0005524">
    <property type="term" value="F:ATP binding"/>
    <property type="evidence" value="ECO:0007669"/>
    <property type="project" value="UniProtKB-KW"/>
</dbReference>
<dbReference type="GO" id="GO:0006426">
    <property type="term" value="P:glycyl-tRNA aminoacylation"/>
    <property type="evidence" value="ECO:0007669"/>
    <property type="project" value="InterPro"/>
</dbReference>
<evidence type="ECO:0000313" key="10">
    <source>
        <dbReference type="EMBL" id="KAK6920389.1"/>
    </source>
</evidence>
<gene>
    <name evidence="10" type="ORF">RJ641_016293</name>
</gene>
<evidence type="ECO:0000313" key="11">
    <source>
        <dbReference type="Proteomes" id="UP001370490"/>
    </source>
</evidence>
<dbReference type="InterPro" id="IPR002310">
    <property type="entry name" value="Gly-tRNA_ligase_asu"/>
</dbReference>